<dbReference type="EMBL" id="JARKIF010000081">
    <property type="protein sequence ID" value="KAJ7605100.1"/>
    <property type="molecule type" value="Genomic_DNA"/>
</dbReference>
<dbReference type="AlphaFoldDB" id="A0AAD7F9D6"/>
<dbReference type="InterPro" id="IPR036047">
    <property type="entry name" value="F-box-like_dom_sf"/>
</dbReference>
<accession>A0AAD7F9D6</accession>
<dbReference type="Proteomes" id="UP001221142">
    <property type="component" value="Unassembled WGS sequence"/>
</dbReference>
<keyword evidence="3" id="KW-1185">Reference proteome</keyword>
<name>A0AAD7F9D6_9AGAR</name>
<organism evidence="2 3">
    <name type="scientific">Roridomyces roridus</name>
    <dbReference type="NCBI Taxonomy" id="1738132"/>
    <lineage>
        <taxon>Eukaryota</taxon>
        <taxon>Fungi</taxon>
        <taxon>Dikarya</taxon>
        <taxon>Basidiomycota</taxon>
        <taxon>Agaricomycotina</taxon>
        <taxon>Agaricomycetes</taxon>
        <taxon>Agaricomycetidae</taxon>
        <taxon>Agaricales</taxon>
        <taxon>Marasmiineae</taxon>
        <taxon>Mycenaceae</taxon>
        <taxon>Roridomyces</taxon>
    </lineage>
</organism>
<feature type="coiled-coil region" evidence="1">
    <location>
        <begin position="3"/>
        <end position="30"/>
    </location>
</feature>
<evidence type="ECO:0000256" key="1">
    <source>
        <dbReference type="SAM" id="Coils"/>
    </source>
</evidence>
<proteinExistence type="predicted"/>
<reference evidence="2" key="1">
    <citation type="submission" date="2023-03" db="EMBL/GenBank/DDBJ databases">
        <title>Massive genome expansion in bonnet fungi (Mycena s.s.) driven by repeated elements and novel gene families across ecological guilds.</title>
        <authorList>
            <consortium name="Lawrence Berkeley National Laboratory"/>
            <person name="Harder C.B."/>
            <person name="Miyauchi S."/>
            <person name="Viragh M."/>
            <person name="Kuo A."/>
            <person name="Thoen E."/>
            <person name="Andreopoulos B."/>
            <person name="Lu D."/>
            <person name="Skrede I."/>
            <person name="Drula E."/>
            <person name="Henrissat B."/>
            <person name="Morin E."/>
            <person name="Kohler A."/>
            <person name="Barry K."/>
            <person name="LaButti K."/>
            <person name="Morin E."/>
            <person name="Salamov A."/>
            <person name="Lipzen A."/>
            <person name="Mereny Z."/>
            <person name="Hegedus B."/>
            <person name="Baldrian P."/>
            <person name="Stursova M."/>
            <person name="Weitz H."/>
            <person name="Taylor A."/>
            <person name="Grigoriev I.V."/>
            <person name="Nagy L.G."/>
            <person name="Martin F."/>
            <person name="Kauserud H."/>
        </authorList>
    </citation>
    <scope>NUCLEOTIDE SEQUENCE</scope>
    <source>
        <strain evidence="2">9284</strain>
    </source>
</reference>
<dbReference type="SUPFAM" id="SSF52047">
    <property type="entry name" value="RNI-like"/>
    <property type="match status" value="1"/>
</dbReference>
<evidence type="ECO:0000313" key="3">
    <source>
        <dbReference type="Proteomes" id="UP001221142"/>
    </source>
</evidence>
<comment type="caution">
    <text evidence="2">The sequence shown here is derived from an EMBL/GenBank/DDBJ whole genome shotgun (WGS) entry which is preliminary data.</text>
</comment>
<evidence type="ECO:0000313" key="2">
    <source>
        <dbReference type="EMBL" id="KAJ7605100.1"/>
    </source>
</evidence>
<keyword evidence="1" id="KW-0175">Coiled coil</keyword>
<gene>
    <name evidence="2" type="ORF">FB45DRAFT_1042691</name>
</gene>
<evidence type="ECO:0008006" key="4">
    <source>
        <dbReference type="Google" id="ProtNLM"/>
    </source>
</evidence>
<protein>
    <recommendedName>
        <fullName evidence="4">F-box domain-containing protein</fullName>
    </recommendedName>
</protein>
<dbReference type="SUPFAM" id="SSF81383">
    <property type="entry name" value="F-box domain"/>
    <property type="match status" value="1"/>
</dbReference>
<sequence length="383" mass="43464">MSTADLRREFAQLEAKIIELKDALVVAEHRRATVQQQLRQVATFPILTLPVEITAQIFTHSPLVFLTVCHRWRDIAFTTPALWSAFRLLFDTIRQFDNIRPHWPEPAQIESYIHQWLGRAGGHQPLSLTLGMEGYFVPALYKKFPLPRIRDIIHLYAPRIAYLELYCNPAQIRELALDTVAFPMLQHVCITSDDSDGSFPSSEPLEVFSDAPQLTQLTLEYLACPSSYVLPALQLTKFEGYLDNLEILTLAPNLIEATCRTTDPCRVPSSPITHARLRSLTLSGPQCHDRNMVMEPMDILPYLTLPELRTLDLSAYKTAANPASISEFVRRSGASLLTLVLVVNETHQEDGSEWVYDEWEACFRCLQDALEGLIVWPTKAFLS</sequence>